<dbReference type="FunFam" id="3.30.160.60:FF:000671">
    <property type="entry name" value="Zinc finger protein 26"/>
    <property type="match status" value="1"/>
</dbReference>
<reference evidence="14" key="1">
    <citation type="submission" date="2014-05" db="EMBL/GenBank/DDBJ databases">
        <authorList>
            <person name="Chronopoulou M."/>
        </authorList>
    </citation>
    <scope>NUCLEOTIDE SEQUENCE</scope>
    <source>
        <tissue evidence="14">Whole organism</tissue>
    </source>
</reference>
<dbReference type="FunFam" id="3.30.160.60:FF:000446">
    <property type="entry name" value="Zinc finger protein"/>
    <property type="match status" value="1"/>
</dbReference>
<dbReference type="EMBL" id="HG994584">
    <property type="protein sequence ID" value="CAF2957721.1"/>
    <property type="molecule type" value="Genomic_DNA"/>
</dbReference>
<evidence type="ECO:0000259" key="12">
    <source>
        <dbReference type="PROSITE" id="PS50157"/>
    </source>
</evidence>
<evidence type="ECO:0000313" key="15">
    <source>
        <dbReference type="Proteomes" id="UP000675881"/>
    </source>
</evidence>
<feature type="region of interest" description="Disordered" evidence="11">
    <location>
        <begin position="258"/>
        <end position="307"/>
    </location>
</feature>
<evidence type="ECO:0000256" key="6">
    <source>
        <dbReference type="ARBA" id="ARBA00022833"/>
    </source>
</evidence>
<feature type="compositionally biased region" description="Polar residues" evidence="11">
    <location>
        <begin position="186"/>
        <end position="212"/>
    </location>
</feature>
<keyword evidence="7" id="KW-0805">Transcription regulation</keyword>
<feature type="domain" description="C2H2-type" evidence="12">
    <location>
        <begin position="317"/>
        <end position="344"/>
    </location>
</feature>
<feature type="region of interest" description="Disordered" evidence="11">
    <location>
        <begin position="507"/>
        <end position="587"/>
    </location>
</feature>
<feature type="compositionally biased region" description="Low complexity" evidence="11">
    <location>
        <begin position="507"/>
        <end position="524"/>
    </location>
</feature>
<evidence type="ECO:0000313" key="14">
    <source>
        <dbReference type="EMBL" id="CDW43690.1"/>
    </source>
</evidence>
<dbReference type="EMBL" id="HACA01026329">
    <property type="protein sequence ID" value="CDW43690.1"/>
    <property type="molecule type" value="Transcribed_RNA"/>
</dbReference>
<dbReference type="GO" id="GO:0005634">
    <property type="term" value="C:nucleus"/>
    <property type="evidence" value="ECO:0007669"/>
    <property type="project" value="UniProtKB-SubCell"/>
</dbReference>
<name>A0A0K2V027_LEPSM</name>
<dbReference type="PANTHER" id="PTHR16515">
    <property type="entry name" value="PR DOMAIN ZINC FINGER PROTEIN"/>
    <property type="match status" value="1"/>
</dbReference>
<dbReference type="FunFam" id="3.30.160.60:FF:000193">
    <property type="entry name" value="Zinc finger protein 300"/>
    <property type="match status" value="1"/>
</dbReference>
<feature type="domain" description="C2H2-type" evidence="12">
    <location>
        <begin position="345"/>
        <end position="372"/>
    </location>
</feature>
<dbReference type="FunFam" id="3.30.160.60:FF:000538">
    <property type="entry name" value="zinc finger protein 853"/>
    <property type="match status" value="1"/>
</dbReference>
<dbReference type="InterPro" id="IPR036236">
    <property type="entry name" value="Znf_C2H2_sf"/>
</dbReference>
<dbReference type="AlphaFoldDB" id="A0A0K2V027"/>
<keyword evidence="3" id="KW-0479">Metal-binding</keyword>
<evidence type="ECO:0000256" key="4">
    <source>
        <dbReference type="ARBA" id="ARBA00022737"/>
    </source>
</evidence>
<evidence type="ECO:0000256" key="1">
    <source>
        <dbReference type="ARBA" id="ARBA00004123"/>
    </source>
</evidence>
<comment type="similarity">
    <text evidence="2">Belongs to the krueppel C2H2-type zinc-finger protein family.</text>
</comment>
<gene>
    <name evidence="13" type="ORF">LSAA_9744</name>
</gene>
<proteinExistence type="inferred from homology"/>
<dbReference type="SUPFAM" id="SSF57667">
    <property type="entry name" value="beta-beta-alpha zinc fingers"/>
    <property type="match status" value="3"/>
</dbReference>
<evidence type="ECO:0000256" key="3">
    <source>
        <dbReference type="ARBA" id="ARBA00022723"/>
    </source>
</evidence>
<dbReference type="FunFam" id="3.30.160.60:FF:000557">
    <property type="entry name" value="zinc finger and SCAN domain-containing protein 29"/>
    <property type="match status" value="1"/>
</dbReference>
<evidence type="ECO:0000256" key="2">
    <source>
        <dbReference type="ARBA" id="ARBA00006991"/>
    </source>
</evidence>
<dbReference type="OrthoDB" id="3437960at2759"/>
<evidence type="ECO:0000256" key="11">
    <source>
        <dbReference type="SAM" id="MobiDB-lite"/>
    </source>
</evidence>
<feature type="compositionally biased region" description="Acidic residues" evidence="11">
    <location>
        <begin position="548"/>
        <end position="561"/>
    </location>
</feature>
<keyword evidence="8" id="KW-0804">Transcription</keyword>
<dbReference type="Pfam" id="PF00096">
    <property type="entry name" value="zf-C2H2"/>
    <property type="match status" value="6"/>
</dbReference>
<dbReference type="Gene3D" id="3.30.160.60">
    <property type="entry name" value="Classic Zinc Finger"/>
    <property type="match status" value="6"/>
</dbReference>
<feature type="compositionally biased region" description="Low complexity" evidence="11">
    <location>
        <begin position="277"/>
        <end position="296"/>
    </location>
</feature>
<dbReference type="InterPro" id="IPR046341">
    <property type="entry name" value="SET_dom_sf"/>
</dbReference>
<keyword evidence="5 10" id="KW-0863">Zinc-finger</keyword>
<feature type="domain" description="C2H2-type" evidence="12">
    <location>
        <begin position="373"/>
        <end position="400"/>
    </location>
</feature>
<feature type="domain" description="C2H2-type" evidence="12">
    <location>
        <begin position="429"/>
        <end position="456"/>
    </location>
</feature>
<dbReference type="GO" id="GO:0010468">
    <property type="term" value="P:regulation of gene expression"/>
    <property type="evidence" value="ECO:0007669"/>
    <property type="project" value="TreeGrafter"/>
</dbReference>
<keyword evidence="15" id="KW-1185">Reference proteome</keyword>
<evidence type="ECO:0000256" key="8">
    <source>
        <dbReference type="ARBA" id="ARBA00023163"/>
    </source>
</evidence>
<comment type="subcellular location">
    <subcellularLocation>
        <location evidence="1">Nucleus</location>
    </subcellularLocation>
</comment>
<feature type="domain" description="C2H2-type" evidence="12">
    <location>
        <begin position="457"/>
        <end position="484"/>
    </location>
</feature>
<dbReference type="SMART" id="SM00355">
    <property type="entry name" value="ZnF_C2H2"/>
    <property type="match status" value="6"/>
</dbReference>
<evidence type="ECO:0000256" key="7">
    <source>
        <dbReference type="ARBA" id="ARBA00023015"/>
    </source>
</evidence>
<organism evidence="14">
    <name type="scientific">Lepeophtheirus salmonis</name>
    <name type="common">Salmon louse</name>
    <name type="synonym">Caligus salmonis</name>
    <dbReference type="NCBI Taxonomy" id="72036"/>
    <lineage>
        <taxon>Eukaryota</taxon>
        <taxon>Metazoa</taxon>
        <taxon>Ecdysozoa</taxon>
        <taxon>Arthropoda</taxon>
        <taxon>Crustacea</taxon>
        <taxon>Multicrustacea</taxon>
        <taxon>Hexanauplia</taxon>
        <taxon>Copepoda</taxon>
        <taxon>Siphonostomatoida</taxon>
        <taxon>Caligidae</taxon>
        <taxon>Lepeophtheirus</taxon>
    </lineage>
</organism>
<keyword evidence="6" id="KW-0862">Zinc</keyword>
<dbReference type="Proteomes" id="UP000675881">
    <property type="component" value="Chromosome 5"/>
</dbReference>
<reference evidence="13" key="2">
    <citation type="submission" date="2021-02" db="EMBL/GenBank/DDBJ databases">
        <authorList>
            <person name="Bekaert M."/>
        </authorList>
    </citation>
    <scope>NUCLEOTIDE SEQUENCE</scope>
    <source>
        <strain evidence="13">IoA-00</strain>
    </source>
</reference>
<dbReference type="Gene3D" id="2.170.270.10">
    <property type="entry name" value="SET domain"/>
    <property type="match status" value="1"/>
</dbReference>
<dbReference type="PROSITE" id="PS50157">
    <property type="entry name" value="ZINC_FINGER_C2H2_2"/>
    <property type="match status" value="6"/>
</dbReference>
<feature type="domain" description="C2H2-type" evidence="12">
    <location>
        <begin position="401"/>
        <end position="428"/>
    </location>
</feature>
<dbReference type="PANTHER" id="PTHR16515:SF49">
    <property type="entry name" value="GASTRULA ZINC FINGER PROTEIN XLCGF49.1-LIKE-RELATED"/>
    <property type="match status" value="1"/>
</dbReference>
<feature type="region of interest" description="Disordered" evidence="11">
    <location>
        <begin position="167"/>
        <end position="236"/>
    </location>
</feature>
<keyword evidence="4" id="KW-0677">Repeat</keyword>
<accession>A0A0K2V027</accession>
<protein>
    <recommendedName>
        <fullName evidence="12">C2H2-type domain-containing protein</fullName>
    </recommendedName>
</protein>
<evidence type="ECO:0000256" key="9">
    <source>
        <dbReference type="ARBA" id="ARBA00023242"/>
    </source>
</evidence>
<feature type="compositionally biased region" description="Low complexity" evidence="11">
    <location>
        <begin position="564"/>
        <end position="573"/>
    </location>
</feature>
<feature type="compositionally biased region" description="Pro residues" evidence="11">
    <location>
        <begin position="263"/>
        <end position="276"/>
    </location>
</feature>
<sequence length="587" mass="64902">MDSLVLVPEELTLSPSQRNNLVPPDYGIWNSVELDKGTKFLPWKGTVRSDKLPVFDKLPEFDIRHRFGLYDEISEVSSERKLRQCNWIRFLRYTLVYNEDVNLVGTKSPSGEPIFEVLKDIEPKTELVCFFIPDRPEDTFLLPAIQYLRHTLFKRLIDNVMDESPLDLSTSPTTSVKSAATFPAGSPTTSEGGRKSVSSDCASIESNHQTTLTSSAVSRHHHHSSSTTSLPSNQPNQGVFDVLKAAAALSVAQLHKSTGVGPLTPPPSSSKSPPPVNHNNNISSGSCSSSGNSLVEVPPPLPNMRPPVVRRREKKELPCHYCGKAFDRPSLLKRHIRIHTGERPHVCDICSKGFSTSSSLNTHRRIHSGEKPHQCGVCGKCFTASSNLYYHKMTHVKEKPHKCTMCSKSFPTPGDLKSHTYVHTGTWPFKCHICHRGFSKQTNLKNHLLLHSGDKPFSCDICHKKFALSCNLRAHLKTHEAEYQNSAASLALYQRALAVLGSSSSASVSPSGIHANNNNNNSISNHDELLGGESSENERQSPESNIIVDEDDEDDEIDVDGTENNNNNNNNPNQHKATFGSHLTVTV</sequence>
<dbReference type="InterPro" id="IPR050331">
    <property type="entry name" value="Zinc_finger"/>
</dbReference>
<evidence type="ECO:0000313" key="13">
    <source>
        <dbReference type="EMBL" id="CAF2957721.1"/>
    </source>
</evidence>
<evidence type="ECO:0000256" key="5">
    <source>
        <dbReference type="ARBA" id="ARBA00022771"/>
    </source>
</evidence>
<keyword evidence="9" id="KW-0539">Nucleus</keyword>
<dbReference type="InterPro" id="IPR013087">
    <property type="entry name" value="Znf_C2H2_type"/>
</dbReference>
<dbReference type="SMR" id="A0A0K2V027"/>
<dbReference type="PROSITE" id="PS00028">
    <property type="entry name" value="ZINC_FINGER_C2H2_1"/>
    <property type="match status" value="6"/>
</dbReference>
<dbReference type="GO" id="GO:0008270">
    <property type="term" value="F:zinc ion binding"/>
    <property type="evidence" value="ECO:0007669"/>
    <property type="project" value="UniProtKB-KW"/>
</dbReference>
<evidence type="ECO:0000256" key="10">
    <source>
        <dbReference type="PROSITE-ProRule" id="PRU00042"/>
    </source>
</evidence>